<comment type="caution">
    <text evidence="1">The sequence shown here is derived from an EMBL/GenBank/DDBJ whole genome shotgun (WGS) entry which is preliminary data.</text>
</comment>
<reference evidence="1" key="1">
    <citation type="journal article" date="2021" name="Environ. Microbiol.">
        <title>Gene family expansions and transcriptome signatures uncover fungal adaptations to wood decay.</title>
        <authorList>
            <person name="Hage H."/>
            <person name="Miyauchi S."/>
            <person name="Viragh M."/>
            <person name="Drula E."/>
            <person name="Min B."/>
            <person name="Chaduli D."/>
            <person name="Navarro D."/>
            <person name="Favel A."/>
            <person name="Norest M."/>
            <person name="Lesage-Meessen L."/>
            <person name="Balint B."/>
            <person name="Merenyi Z."/>
            <person name="de Eugenio L."/>
            <person name="Morin E."/>
            <person name="Martinez A.T."/>
            <person name="Baldrian P."/>
            <person name="Stursova M."/>
            <person name="Martinez M.J."/>
            <person name="Novotny C."/>
            <person name="Magnuson J.K."/>
            <person name="Spatafora J.W."/>
            <person name="Maurice S."/>
            <person name="Pangilinan J."/>
            <person name="Andreopoulos W."/>
            <person name="LaButti K."/>
            <person name="Hundley H."/>
            <person name="Na H."/>
            <person name="Kuo A."/>
            <person name="Barry K."/>
            <person name="Lipzen A."/>
            <person name="Henrissat B."/>
            <person name="Riley R."/>
            <person name="Ahrendt S."/>
            <person name="Nagy L.G."/>
            <person name="Grigoriev I.V."/>
            <person name="Martin F."/>
            <person name="Rosso M.N."/>
        </authorList>
    </citation>
    <scope>NUCLEOTIDE SEQUENCE</scope>
    <source>
        <strain evidence="1">CBS 384.51</strain>
    </source>
</reference>
<organism evidence="1 2">
    <name type="scientific">Irpex rosettiformis</name>
    <dbReference type="NCBI Taxonomy" id="378272"/>
    <lineage>
        <taxon>Eukaryota</taxon>
        <taxon>Fungi</taxon>
        <taxon>Dikarya</taxon>
        <taxon>Basidiomycota</taxon>
        <taxon>Agaricomycotina</taxon>
        <taxon>Agaricomycetes</taxon>
        <taxon>Polyporales</taxon>
        <taxon>Irpicaceae</taxon>
        <taxon>Irpex</taxon>
    </lineage>
</organism>
<dbReference type="EMBL" id="MU274923">
    <property type="protein sequence ID" value="KAI0086544.1"/>
    <property type="molecule type" value="Genomic_DNA"/>
</dbReference>
<name>A0ACB8TXK3_9APHY</name>
<proteinExistence type="predicted"/>
<dbReference type="Proteomes" id="UP001055072">
    <property type="component" value="Unassembled WGS sequence"/>
</dbReference>
<evidence type="ECO:0000313" key="1">
    <source>
        <dbReference type="EMBL" id="KAI0086544.1"/>
    </source>
</evidence>
<evidence type="ECO:0000313" key="2">
    <source>
        <dbReference type="Proteomes" id="UP001055072"/>
    </source>
</evidence>
<protein>
    <submittedName>
        <fullName evidence="1">Uncharacterized protein</fullName>
    </submittedName>
</protein>
<sequence>MPCLGSILGMDLDLCMPQLEGVKHFITYDRSSVHKAPQAPPTSASLRTPSTRATCTGSPPSYTQQHQRTTSKKTDAQYADLPPLQQQDDDDEDYEDNRSLSRYSAETNKWLLFAGVFALITTLFIVNFSTLPHQAHSKRRTQELLSHLSQISRQLEAAPILDEAATSFSAMLSSLGLSEYTDPPSPTLAMEIRDEWAPALWYTSLMVTLMGTILILTIKHWLMSCTFATWALCDPDIKDDELEGNERSGPASWQEGGKSESEKEKELEKELRKEYAMMKKHKETLRKTRKETLKKTERVKPVIPFLMYSALGMFVCGVAAKLGSLLWIGHA</sequence>
<keyword evidence="2" id="KW-1185">Reference proteome</keyword>
<accession>A0ACB8TXK3</accession>
<gene>
    <name evidence="1" type="ORF">BDY19DRAFT_960481</name>
</gene>